<dbReference type="PIRSF" id="PIRSF028345">
    <property type="entry name" value="UCP028345"/>
    <property type="match status" value="1"/>
</dbReference>
<sequence>MSSQVPGSIIRIESFKHNQSLHRTWDRTTLIHTSDTVVIAGNDRVKVTESDGREWRTREPAICTFGRGQWFNILAMIRDDGIYYYCNIGSPFSLKGNLLSYIDYDLDVKVYPDMTYTVLDEEEYALHSAQMNYPPYVKERVHLALDEVLEWIKARRGPFQSGFVQRWYERYQLIKHNDEE</sequence>
<evidence type="ECO:0000256" key="1">
    <source>
        <dbReference type="ARBA" id="ARBA00022723"/>
    </source>
</evidence>
<dbReference type="InterPro" id="IPR016882">
    <property type="entry name" value="SA1684"/>
</dbReference>
<dbReference type="NCBIfam" id="NF010183">
    <property type="entry name" value="PRK13662.1"/>
    <property type="match status" value="1"/>
</dbReference>
<dbReference type="SUPFAM" id="SSF159234">
    <property type="entry name" value="FomD-like"/>
    <property type="match status" value="1"/>
</dbReference>
<dbReference type="Pfam" id="PF04167">
    <property type="entry name" value="DUF402"/>
    <property type="match status" value="1"/>
</dbReference>
<dbReference type="GO" id="GO:0016787">
    <property type="term" value="F:hydrolase activity"/>
    <property type="evidence" value="ECO:0007669"/>
    <property type="project" value="UniProtKB-KW"/>
</dbReference>
<dbReference type="PANTHER" id="PTHR39159:SF1">
    <property type="entry name" value="UPF0374 PROTEIN YGAC"/>
    <property type="match status" value="1"/>
</dbReference>
<dbReference type="PANTHER" id="PTHR39159">
    <property type="match status" value="1"/>
</dbReference>
<dbReference type="GO" id="GO:0046872">
    <property type="term" value="F:metal ion binding"/>
    <property type="evidence" value="ECO:0007669"/>
    <property type="project" value="UniProtKB-KW"/>
</dbReference>
<dbReference type="AlphaFoldDB" id="A0A0F7BYU4"/>
<keyword evidence="2" id="KW-0378">Hydrolase</keyword>
<dbReference type="InterPro" id="IPR035930">
    <property type="entry name" value="FomD-like_sf"/>
</dbReference>
<dbReference type="Gene3D" id="2.40.380.10">
    <property type="entry name" value="FomD-like"/>
    <property type="match status" value="1"/>
</dbReference>
<dbReference type="EMBL" id="CP011074">
    <property type="protein sequence ID" value="AKF93108.1"/>
    <property type="molecule type" value="Genomic_DNA"/>
</dbReference>
<dbReference type="InterPro" id="IPR050212">
    <property type="entry name" value="Ntdp-like"/>
</dbReference>
<keyword evidence="3" id="KW-0460">Magnesium</keyword>
<evidence type="ECO:0000256" key="3">
    <source>
        <dbReference type="ARBA" id="ARBA00022842"/>
    </source>
</evidence>
<accession>A0A0F7BYU4</accession>
<keyword evidence="1" id="KW-0479">Metal-binding</keyword>
<reference evidence="5" key="1">
    <citation type="submission" date="2015-03" db="EMBL/GenBank/DDBJ databases">
        <title>MIGS Cultured Bacterial/Archaeal sample from Brevibacillus laterosporus.</title>
        <authorList>
            <person name="Zeng D."/>
            <person name="Zhu L."/>
            <person name="Dong G."/>
            <person name="Ye W."/>
            <person name="Ren D."/>
            <person name="Wu L."/>
            <person name="Xu J."/>
            <person name="Li G."/>
            <person name="Guo L."/>
        </authorList>
    </citation>
    <scope>NUCLEOTIDE SEQUENCE</scope>
    <source>
        <strain evidence="5">B9</strain>
    </source>
</reference>
<evidence type="ECO:0000259" key="4">
    <source>
        <dbReference type="Pfam" id="PF04167"/>
    </source>
</evidence>
<proteinExistence type="predicted"/>
<dbReference type="InterPro" id="IPR007295">
    <property type="entry name" value="DUF402"/>
</dbReference>
<feature type="domain" description="DUF402" evidence="4">
    <location>
        <begin position="19"/>
        <end position="156"/>
    </location>
</feature>
<organism evidence="5">
    <name type="scientific">Brevibacillus laterosporus</name>
    <name type="common">Bacillus laterosporus</name>
    <dbReference type="NCBI Taxonomy" id="1465"/>
    <lineage>
        <taxon>Bacteria</taxon>
        <taxon>Bacillati</taxon>
        <taxon>Bacillota</taxon>
        <taxon>Bacilli</taxon>
        <taxon>Bacillales</taxon>
        <taxon>Paenibacillaceae</taxon>
        <taxon>Brevibacillus</taxon>
    </lineage>
</organism>
<name>A0A0F7BYU4_BRELA</name>
<evidence type="ECO:0000256" key="2">
    <source>
        <dbReference type="ARBA" id="ARBA00022801"/>
    </source>
</evidence>
<dbReference type="RefSeq" id="WP_031411843.1">
    <property type="nucleotide sequence ID" value="NZ_CP011074.1"/>
</dbReference>
<gene>
    <name evidence="5" type="ORF">EX87_05170</name>
</gene>
<evidence type="ECO:0000313" key="5">
    <source>
        <dbReference type="EMBL" id="AKF93108.1"/>
    </source>
</evidence>
<protein>
    <recommendedName>
        <fullName evidence="4">DUF402 domain-containing protein</fullName>
    </recommendedName>
</protein>